<evidence type="ECO:0000256" key="15">
    <source>
        <dbReference type="ARBA" id="ARBA00023235"/>
    </source>
</evidence>
<accession>A0A8H3TTA6</accession>
<keyword evidence="14" id="KW-0234">DNA repair</keyword>
<dbReference type="GO" id="GO:0016818">
    <property type="term" value="F:hydrolase activity, acting on acid anhydrides, in phosphorus-containing anhydrides"/>
    <property type="evidence" value="ECO:0007669"/>
    <property type="project" value="InterPro"/>
</dbReference>
<dbReference type="PRINTS" id="PR00852">
    <property type="entry name" value="XRODRMPGMNTD"/>
</dbReference>
<evidence type="ECO:0000256" key="17">
    <source>
        <dbReference type="ARBA" id="ARBA00044969"/>
    </source>
</evidence>
<dbReference type="GO" id="GO:0046872">
    <property type="term" value="F:metal ion binding"/>
    <property type="evidence" value="ECO:0007669"/>
    <property type="project" value="UniProtKB-KW"/>
</dbReference>
<reference evidence="21" key="1">
    <citation type="submission" date="2020-07" db="EMBL/GenBank/DDBJ databases">
        <title>Draft Genome Sequence of a Deep-Sea Yeast, Naganishia (Cryptococcus) liquefaciens strain N6.</title>
        <authorList>
            <person name="Han Y.W."/>
            <person name="Kajitani R."/>
            <person name="Morimoto H."/>
            <person name="Parhat M."/>
            <person name="Tsubouchi H."/>
            <person name="Bakenova O."/>
            <person name="Ogata M."/>
            <person name="Argunhan B."/>
            <person name="Aoki R."/>
            <person name="Kajiwara S."/>
            <person name="Itoh T."/>
            <person name="Iwasaki H."/>
        </authorList>
    </citation>
    <scope>NUCLEOTIDE SEQUENCE</scope>
    <source>
        <strain evidence="21">N6</strain>
    </source>
</reference>
<dbReference type="SMART" id="SM00488">
    <property type="entry name" value="DEXDc2"/>
    <property type="match status" value="1"/>
</dbReference>
<evidence type="ECO:0000256" key="8">
    <source>
        <dbReference type="ARBA" id="ARBA00022801"/>
    </source>
</evidence>
<dbReference type="OrthoDB" id="272481at2759"/>
<keyword evidence="6" id="KW-0547">Nucleotide-binding</keyword>
<dbReference type="GO" id="GO:0003684">
    <property type="term" value="F:damaged DNA binding"/>
    <property type="evidence" value="ECO:0007669"/>
    <property type="project" value="TreeGrafter"/>
</dbReference>
<evidence type="ECO:0000256" key="1">
    <source>
        <dbReference type="ARBA" id="ARBA00001966"/>
    </source>
</evidence>
<dbReference type="InterPro" id="IPR010643">
    <property type="entry name" value="HBB"/>
</dbReference>
<gene>
    <name evidence="21" type="ORF">NliqN6_2958</name>
</gene>
<dbReference type="InterPro" id="IPR013020">
    <property type="entry name" value="Rad3/Chl1-like"/>
</dbReference>
<dbReference type="GO" id="GO:0043139">
    <property type="term" value="F:5'-3' DNA helicase activity"/>
    <property type="evidence" value="ECO:0007669"/>
    <property type="project" value="UniProtKB-EC"/>
</dbReference>
<feature type="domain" description="Helicase ATP-binding" evidence="20">
    <location>
        <begin position="7"/>
        <end position="273"/>
    </location>
</feature>
<name>A0A8H3TTA6_9TREE</name>
<feature type="coiled-coil region" evidence="19">
    <location>
        <begin position="244"/>
        <end position="286"/>
    </location>
</feature>
<evidence type="ECO:0000256" key="9">
    <source>
        <dbReference type="ARBA" id="ARBA00022806"/>
    </source>
</evidence>
<evidence type="ECO:0000256" key="19">
    <source>
        <dbReference type="SAM" id="Coils"/>
    </source>
</evidence>
<comment type="catalytic activity">
    <reaction evidence="18">
        <text>ATP + H2O = ADP + phosphate + H(+)</text>
        <dbReference type="Rhea" id="RHEA:13065"/>
        <dbReference type="ChEBI" id="CHEBI:15377"/>
        <dbReference type="ChEBI" id="CHEBI:15378"/>
        <dbReference type="ChEBI" id="CHEBI:30616"/>
        <dbReference type="ChEBI" id="CHEBI:43474"/>
        <dbReference type="ChEBI" id="CHEBI:456216"/>
        <dbReference type="EC" id="5.6.2.3"/>
    </reaction>
</comment>
<evidence type="ECO:0000256" key="3">
    <source>
        <dbReference type="ARBA" id="ARBA00009146"/>
    </source>
</evidence>
<evidence type="ECO:0000256" key="16">
    <source>
        <dbReference type="ARBA" id="ARBA00023242"/>
    </source>
</evidence>
<dbReference type="GO" id="GO:0000112">
    <property type="term" value="C:nucleotide-excision repair factor 3 complex"/>
    <property type="evidence" value="ECO:0007669"/>
    <property type="project" value="UniProtKB-ARBA"/>
</dbReference>
<comment type="caution">
    <text evidence="21">The sequence shown here is derived from an EMBL/GenBank/DDBJ whole genome shotgun (WGS) entry which is preliminary data.</text>
</comment>
<evidence type="ECO:0000256" key="10">
    <source>
        <dbReference type="ARBA" id="ARBA00022840"/>
    </source>
</evidence>
<evidence type="ECO:0000256" key="6">
    <source>
        <dbReference type="ARBA" id="ARBA00022741"/>
    </source>
</evidence>
<evidence type="ECO:0000256" key="14">
    <source>
        <dbReference type="ARBA" id="ARBA00023204"/>
    </source>
</evidence>
<dbReference type="InterPro" id="IPR002464">
    <property type="entry name" value="DNA/RNA_helicase_DEAH_CS"/>
</dbReference>
<dbReference type="GO" id="GO:0005524">
    <property type="term" value="F:ATP binding"/>
    <property type="evidence" value="ECO:0007669"/>
    <property type="project" value="UniProtKB-KW"/>
</dbReference>
<dbReference type="InterPro" id="IPR006555">
    <property type="entry name" value="ATP-dep_Helicase_C"/>
</dbReference>
<keyword evidence="13" id="KW-0238">DNA-binding</keyword>
<evidence type="ECO:0000259" key="20">
    <source>
        <dbReference type="PROSITE" id="PS51193"/>
    </source>
</evidence>
<dbReference type="Gene3D" id="3.40.50.300">
    <property type="entry name" value="P-loop containing nucleotide triphosphate hydrolases"/>
    <property type="match status" value="2"/>
</dbReference>
<dbReference type="InterPro" id="IPR027417">
    <property type="entry name" value="P-loop_NTPase"/>
</dbReference>
<evidence type="ECO:0000256" key="2">
    <source>
        <dbReference type="ARBA" id="ARBA00004123"/>
    </source>
</evidence>
<keyword evidence="5" id="KW-0479">Metal-binding</keyword>
<keyword evidence="10" id="KW-0067">ATP-binding</keyword>
<keyword evidence="12" id="KW-0411">Iron-sulfur</keyword>
<dbReference type="SUPFAM" id="SSF52540">
    <property type="entry name" value="P-loop containing nucleoside triphosphate hydrolases"/>
    <property type="match status" value="1"/>
</dbReference>
<comment type="cofactor">
    <cofactor evidence="1">
        <name>[4Fe-4S] cluster</name>
        <dbReference type="ChEBI" id="CHEBI:49883"/>
    </cofactor>
</comment>
<evidence type="ECO:0000256" key="7">
    <source>
        <dbReference type="ARBA" id="ARBA00022763"/>
    </source>
</evidence>
<dbReference type="Pfam" id="PF06777">
    <property type="entry name" value="HBB"/>
    <property type="match status" value="1"/>
</dbReference>
<dbReference type="PANTHER" id="PTHR11472">
    <property type="entry name" value="DNA REPAIR DEAD HELICASE RAD3/XP-D SUBFAMILY MEMBER"/>
    <property type="match status" value="1"/>
</dbReference>
<keyword evidence="7" id="KW-0227">DNA damage</keyword>
<keyword evidence="16" id="KW-0539">Nucleus</keyword>
<evidence type="ECO:0000256" key="11">
    <source>
        <dbReference type="ARBA" id="ARBA00023004"/>
    </source>
</evidence>
<organism evidence="21 22">
    <name type="scientific">Naganishia liquefaciens</name>
    <dbReference type="NCBI Taxonomy" id="104408"/>
    <lineage>
        <taxon>Eukaryota</taxon>
        <taxon>Fungi</taxon>
        <taxon>Dikarya</taxon>
        <taxon>Basidiomycota</taxon>
        <taxon>Agaricomycotina</taxon>
        <taxon>Tremellomycetes</taxon>
        <taxon>Filobasidiales</taxon>
        <taxon>Filobasidiaceae</taxon>
        <taxon>Naganishia</taxon>
    </lineage>
</organism>
<keyword evidence="22" id="KW-1185">Reference proteome</keyword>
<evidence type="ECO:0000256" key="12">
    <source>
        <dbReference type="ARBA" id="ARBA00023014"/>
    </source>
</evidence>
<dbReference type="GO" id="GO:0006289">
    <property type="term" value="P:nucleotide-excision repair"/>
    <property type="evidence" value="ECO:0007669"/>
    <property type="project" value="InterPro"/>
</dbReference>
<dbReference type="FunFam" id="3.40.50.300:FF:000135">
    <property type="entry name" value="DNA repair helicase RAD3, putative"/>
    <property type="match status" value="1"/>
</dbReference>
<keyword evidence="15" id="KW-0413">Isomerase</keyword>
<dbReference type="SMART" id="SM00491">
    <property type="entry name" value="HELICc2"/>
    <property type="match status" value="1"/>
</dbReference>
<dbReference type="Proteomes" id="UP000620104">
    <property type="component" value="Unassembled WGS sequence"/>
</dbReference>
<evidence type="ECO:0000256" key="4">
    <source>
        <dbReference type="ARBA" id="ARBA00022485"/>
    </source>
</evidence>
<dbReference type="PANTHER" id="PTHR11472:SF1">
    <property type="entry name" value="GENERAL TRANSCRIPTION AND DNA REPAIR FACTOR IIH HELICASE SUBUNIT XPD"/>
    <property type="match status" value="1"/>
</dbReference>
<keyword evidence="11" id="KW-0408">Iron</keyword>
<comment type="subcellular location">
    <subcellularLocation>
        <location evidence="2">Nucleus</location>
    </subcellularLocation>
</comment>
<evidence type="ECO:0000313" key="21">
    <source>
        <dbReference type="EMBL" id="GHJ86556.1"/>
    </source>
</evidence>
<sequence length="831" mass="94211">MLFYLDDLPVLFPYDRIYPEQYAYMADLKRTLDANGHCVLEMPSGTGKTFYGRNRKLIYCSRTVPEIEKALAELKRLMAYREEMGARDEGFRGMGLTSRRNLCLHPDVSREKKGKIVDARCRDLTSSFACEKGRAEPGSVELCSFHEELNNYEAGNLLPTGIWTLEDVKRYGRDKGVCPYFTIRRMLTHADVIIYSFHYLLDPKIADQVSKEMSKESIVVFDEAHNIDNVCLESLSIDLTRPMLDSAARSVTKLSEKIEEIKRTDASKLQDEYAKLVEGLQEANNAREREDDDVMANPVLSDDMIKEAVPGNIRKAEHFVAFLKRFVEYMKTRMRVLHVVAETPQSFLQHLKDITYIERRPLRFCAERLTSLVRTLELTNLDEYHALQKIASFATLVATYEKGKVSEQGPASVAADGYAPTGFLLILEPYETEHATVPNPIFHFVCLDPALAMSPVFERFSSVIITSGTISPLDMYPKILGFTPVVIESYPMTLTRNAFLPMVITRGSDQVAISSRFEVRNDPAVVRNFGSILIEMSKAVPDGLVAFFPSYLYMESIVAAWNDMGILNEVWKHKLIFVETPDAAETSIALDNYRKACNNGRGAVLLSVARGKVSEGIDFDHNYGRAVIMFGIPYQYTESRILKARLEFLRDHHRIKETDYLTFDAMRHAAQCVGRVLRGKTDWGLMVFADKRFARADKRAKLPRWINQYITEPHSNLSTDMAIHLSKLFIRSISQPFDHSQTGISLWTLEDIEERQRREKEQMDNELADAAEVGLIKKKDEGGASLQPIKDGGADGGFLAYDDDVDIMMEDEDEFASLGIDASELEGMELA</sequence>
<dbReference type="CDD" id="cd18788">
    <property type="entry name" value="SF2_C_XPD"/>
    <property type="match status" value="1"/>
</dbReference>
<dbReference type="InterPro" id="IPR045028">
    <property type="entry name" value="DinG/Rad3-like"/>
</dbReference>
<proteinExistence type="inferred from homology"/>
<dbReference type="InterPro" id="IPR001945">
    <property type="entry name" value="RAD3/XPD"/>
</dbReference>
<evidence type="ECO:0000256" key="18">
    <source>
        <dbReference type="ARBA" id="ARBA00048954"/>
    </source>
</evidence>
<evidence type="ECO:0000256" key="5">
    <source>
        <dbReference type="ARBA" id="ARBA00022723"/>
    </source>
</evidence>
<dbReference type="AlphaFoldDB" id="A0A8H3TTA6"/>
<keyword evidence="8" id="KW-0378">Hydrolase</keyword>
<dbReference type="EC" id="5.6.2.3" evidence="17"/>
<keyword evidence="4" id="KW-0004">4Fe-4S</keyword>
<dbReference type="Pfam" id="PF06733">
    <property type="entry name" value="DEAD_2"/>
    <property type="match status" value="1"/>
</dbReference>
<dbReference type="GO" id="GO:0051539">
    <property type="term" value="F:4 iron, 4 sulfur cluster binding"/>
    <property type="evidence" value="ECO:0007669"/>
    <property type="project" value="UniProtKB-KW"/>
</dbReference>
<dbReference type="PROSITE" id="PS00690">
    <property type="entry name" value="DEAH_ATP_HELICASE"/>
    <property type="match status" value="1"/>
</dbReference>
<dbReference type="Pfam" id="PF13307">
    <property type="entry name" value="Helicase_C_2"/>
    <property type="match status" value="1"/>
</dbReference>
<dbReference type="PROSITE" id="PS51193">
    <property type="entry name" value="HELICASE_ATP_BIND_2"/>
    <property type="match status" value="1"/>
</dbReference>
<dbReference type="FunFam" id="3.40.50.300:FF:000128">
    <property type="entry name" value="Putative DNA repair helicase RAD3"/>
    <property type="match status" value="1"/>
</dbReference>
<dbReference type="InterPro" id="IPR014013">
    <property type="entry name" value="Helic_SF1/SF2_ATP-bd_DinG/Rad3"/>
</dbReference>
<evidence type="ECO:0000313" key="22">
    <source>
        <dbReference type="Proteomes" id="UP000620104"/>
    </source>
</evidence>
<dbReference type="EMBL" id="BLZA01000019">
    <property type="protein sequence ID" value="GHJ86556.1"/>
    <property type="molecule type" value="Genomic_DNA"/>
</dbReference>
<evidence type="ECO:0000256" key="13">
    <source>
        <dbReference type="ARBA" id="ARBA00023125"/>
    </source>
</evidence>
<dbReference type="InterPro" id="IPR010614">
    <property type="entry name" value="RAD3-like_helicase_DEAD"/>
</dbReference>
<keyword evidence="9" id="KW-0347">Helicase</keyword>
<protein>
    <recommendedName>
        <fullName evidence="17">DNA 5'-3' helicase</fullName>
        <ecNumber evidence="17">5.6.2.3</ecNumber>
    </recommendedName>
</protein>
<keyword evidence="19" id="KW-0175">Coiled coil</keyword>
<dbReference type="NCBIfam" id="TIGR00604">
    <property type="entry name" value="rad3"/>
    <property type="match status" value="1"/>
</dbReference>
<comment type="similarity">
    <text evidence="3">Belongs to the helicase family. RAD3/XPD subfamily.</text>
</comment>
<dbReference type="InterPro" id="IPR006554">
    <property type="entry name" value="Helicase-like_DEXD_c2"/>
</dbReference>
<dbReference type="GO" id="GO:0045951">
    <property type="term" value="P:positive regulation of mitotic recombination"/>
    <property type="evidence" value="ECO:0007669"/>
    <property type="project" value="TreeGrafter"/>
</dbReference>
<dbReference type="GO" id="GO:0006366">
    <property type="term" value="P:transcription by RNA polymerase II"/>
    <property type="evidence" value="ECO:0007669"/>
    <property type="project" value="TreeGrafter"/>
</dbReference>